<reference evidence="1" key="1">
    <citation type="submission" date="2019-10" db="EMBL/GenBank/DDBJ databases">
        <authorList>
            <consortium name="DOE Joint Genome Institute"/>
            <person name="Kuo A."/>
            <person name="Miyauchi S."/>
            <person name="Kiss E."/>
            <person name="Drula E."/>
            <person name="Kohler A."/>
            <person name="Sanchez-Garcia M."/>
            <person name="Andreopoulos B."/>
            <person name="Barry K.W."/>
            <person name="Bonito G."/>
            <person name="Buee M."/>
            <person name="Carver A."/>
            <person name="Chen C."/>
            <person name="Cichocki N."/>
            <person name="Clum A."/>
            <person name="Culley D."/>
            <person name="Crous P.W."/>
            <person name="Fauchery L."/>
            <person name="Girlanda M."/>
            <person name="Hayes R."/>
            <person name="Keri Z."/>
            <person name="Labutti K."/>
            <person name="Lipzen A."/>
            <person name="Lombard V."/>
            <person name="Magnuson J."/>
            <person name="Maillard F."/>
            <person name="Morin E."/>
            <person name="Murat C."/>
            <person name="Nolan M."/>
            <person name="Ohm R."/>
            <person name="Pangilinan J."/>
            <person name="Pereira M."/>
            <person name="Perotto S."/>
            <person name="Peter M."/>
            <person name="Riley R."/>
            <person name="Sitrit Y."/>
            <person name="Stielow B."/>
            <person name="Szollosi G."/>
            <person name="Zifcakova L."/>
            <person name="Stursova M."/>
            <person name="Spatafora J.W."/>
            <person name="Tedersoo L."/>
            <person name="Vaario L.-M."/>
            <person name="Yamada A."/>
            <person name="Yan M."/>
            <person name="Wang P."/>
            <person name="Xu J."/>
            <person name="Bruns T."/>
            <person name="Baldrian P."/>
            <person name="Vilgalys R."/>
            <person name="Henrissat B."/>
            <person name="Grigoriev I.V."/>
            <person name="Hibbett D."/>
            <person name="Nagy L.G."/>
            <person name="Martin F.M."/>
        </authorList>
    </citation>
    <scope>NUCLEOTIDE SEQUENCE</scope>
    <source>
        <strain evidence="1">P2</strain>
    </source>
</reference>
<organism evidence="1 2">
    <name type="scientific">Thelephora ganbajun</name>
    <name type="common">Ganba fungus</name>
    <dbReference type="NCBI Taxonomy" id="370292"/>
    <lineage>
        <taxon>Eukaryota</taxon>
        <taxon>Fungi</taxon>
        <taxon>Dikarya</taxon>
        <taxon>Basidiomycota</taxon>
        <taxon>Agaricomycotina</taxon>
        <taxon>Agaricomycetes</taxon>
        <taxon>Thelephorales</taxon>
        <taxon>Thelephoraceae</taxon>
        <taxon>Thelephora</taxon>
    </lineage>
</organism>
<evidence type="ECO:0000313" key="2">
    <source>
        <dbReference type="Proteomes" id="UP000886501"/>
    </source>
</evidence>
<reference evidence="1" key="2">
    <citation type="journal article" date="2020" name="Nat. Commun.">
        <title>Large-scale genome sequencing of mycorrhizal fungi provides insights into the early evolution of symbiotic traits.</title>
        <authorList>
            <person name="Miyauchi S."/>
            <person name="Kiss E."/>
            <person name="Kuo A."/>
            <person name="Drula E."/>
            <person name="Kohler A."/>
            <person name="Sanchez-Garcia M."/>
            <person name="Morin E."/>
            <person name="Andreopoulos B."/>
            <person name="Barry K.W."/>
            <person name="Bonito G."/>
            <person name="Buee M."/>
            <person name="Carver A."/>
            <person name="Chen C."/>
            <person name="Cichocki N."/>
            <person name="Clum A."/>
            <person name="Culley D."/>
            <person name="Crous P.W."/>
            <person name="Fauchery L."/>
            <person name="Girlanda M."/>
            <person name="Hayes R.D."/>
            <person name="Keri Z."/>
            <person name="LaButti K."/>
            <person name="Lipzen A."/>
            <person name="Lombard V."/>
            <person name="Magnuson J."/>
            <person name="Maillard F."/>
            <person name="Murat C."/>
            <person name="Nolan M."/>
            <person name="Ohm R.A."/>
            <person name="Pangilinan J."/>
            <person name="Pereira M.F."/>
            <person name="Perotto S."/>
            <person name="Peter M."/>
            <person name="Pfister S."/>
            <person name="Riley R."/>
            <person name="Sitrit Y."/>
            <person name="Stielow J.B."/>
            <person name="Szollosi G."/>
            <person name="Zifcakova L."/>
            <person name="Stursova M."/>
            <person name="Spatafora J.W."/>
            <person name="Tedersoo L."/>
            <person name="Vaario L.M."/>
            <person name="Yamada A."/>
            <person name="Yan M."/>
            <person name="Wang P."/>
            <person name="Xu J."/>
            <person name="Bruns T."/>
            <person name="Baldrian P."/>
            <person name="Vilgalys R."/>
            <person name="Dunand C."/>
            <person name="Henrissat B."/>
            <person name="Grigoriev I.V."/>
            <person name="Hibbett D."/>
            <person name="Nagy L.G."/>
            <person name="Martin F.M."/>
        </authorList>
    </citation>
    <scope>NUCLEOTIDE SEQUENCE</scope>
    <source>
        <strain evidence="1">P2</strain>
    </source>
</reference>
<name>A0ACB6Z9H6_THEGA</name>
<dbReference type="Proteomes" id="UP000886501">
    <property type="component" value="Unassembled WGS sequence"/>
</dbReference>
<proteinExistence type="predicted"/>
<gene>
    <name evidence="1" type="ORF">BDM02DRAFT_3099970</name>
</gene>
<keyword evidence="2" id="KW-1185">Reference proteome</keyword>
<dbReference type="EMBL" id="MU118060">
    <property type="protein sequence ID" value="KAF9646360.1"/>
    <property type="molecule type" value="Genomic_DNA"/>
</dbReference>
<evidence type="ECO:0000313" key="1">
    <source>
        <dbReference type="EMBL" id="KAF9646360.1"/>
    </source>
</evidence>
<protein>
    <submittedName>
        <fullName evidence="1">Uncharacterized protein</fullName>
    </submittedName>
</protein>
<sequence>MAIISLPLTFNNSFWSQDYRTGLDVIFKKLEQAYDLSRVQGIAENDEIVAFVRARAVAEGAFAVSLKNQPTSRAGTGFQADDGASLLMTFRGLQAESAENGQLHEAVSNELRTLVAGPFQAWTEKYKTRLAQAKEQALQGWIGDFEEGRIHVERLKEDYIEKSRLADEAEDDARFVSNEVTDRYTSPSSSPRNAVHNIRKTPIRQPTLSERVTQGLRGLGRSTASAITDKSPPAPPLQVFDAEDEKSPNPEPRLNKGKGKATEADLSASPPPLSPPLPPKLSVTVSEPESEKDVGKESQKVLLAGLPFNHQQISALLTRAKAEMPLRPVRFPILGEYQDCFAGEEFVGWLLENVPEFQKDLDIVLVAARELTEREDLLRRLGEFGNKFDNADDVFYQFRPKAFTLGLPPSAQTGTKSPLAASPLQRIAPEIAKTSGSFVDIVSKAWASSAEPPFIRCRREAANAEAEYRKAVRALDRHRLKLEEKIEETLKALQTWESDRLHAVKSALLQYQGSISSLRKSYEASADRSSTIISAYNPDSDLKALIERYRTGPFRPRAHVFESITHEEGDSVFGIDLRKWAEGGWGSDEIRRDSLPPVLTTLLNALNVQYGKIPDDPARRKIWIYEVPLNAVHHLRETLNAVPEGQDIPEDILEKYDAPVLAAAVKLWLLELDPPLGLYDAWDEFRKIYPSIGSATKTEQSQEQRFEAVTAALLKFPKVHLSVLDAILQHLKFLIDNTETDESNEVYVSKLALAIGRGILRPRFENERSIQDRHATMLFVDLIQHYDSLLPSTLAQKKRESERKIPQRKRTAMIDMRMRRSNLSEVGDLKEAIIQQNTRRTGPGSRSSISTTTGPPESVKVLTSGQDSKANVPSILRAGGGATNTSPVPPPPQIVAPSPTLAFVAPPPPPPLATHAEFVTPPPPPGFVPPPPPPPLTAESEEGVSSPEPQPPHSDNLPAPDDYVPPPMPTFRDPSDGPSPKASPTPASDPPSRSSSPAIGGINRPGALQRGTSGLRGPRTGGATRGPRNSGMPPAPGRRESYGQQTRPQTPPSPNVNNPRGSRSSSRGQYNPSAHRRSGSGSSFARRTMASDAEVN</sequence>
<comment type="caution">
    <text evidence="1">The sequence shown here is derived from an EMBL/GenBank/DDBJ whole genome shotgun (WGS) entry which is preliminary data.</text>
</comment>
<accession>A0ACB6Z9H6</accession>